<dbReference type="EMBL" id="LAZR01053704">
    <property type="protein sequence ID" value="KKK80178.1"/>
    <property type="molecule type" value="Genomic_DNA"/>
</dbReference>
<name>A0A0F8YFE1_9ZZZZ</name>
<evidence type="ECO:0000313" key="1">
    <source>
        <dbReference type="EMBL" id="KKK80178.1"/>
    </source>
</evidence>
<accession>A0A0F8YFE1</accession>
<sequence length="21" mass="2547">SSYKELVEYCERIILEEADEK</sequence>
<feature type="non-terminal residue" evidence="1">
    <location>
        <position position="1"/>
    </location>
</feature>
<protein>
    <submittedName>
        <fullName evidence="1">Uncharacterized protein</fullName>
    </submittedName>
</protein>
<gene>
    <name evidence="1" type="ORF">LCGC14_2826130</name>
</gene>
<proteinExistence type="predicted"/>
<dbReference type="AlphaFoldDB" id="A0A0F8YFE1"/>
<comment type="caution">
    <text evidence="1">The sequence shown here is derived from an EMBL/GenBank/DDBJ whole genome shotgun (WGS) entry which is preliminary data.</text>
</comment>
<reference evidence="1" key="1">
    <citation type="journal article" date="2015" name="Nature">
        <title>Complex archaea that bridge the gap between prokaryotes and eukaryotes.</title>
        <authorList>
            <person name="Spang A."/>
            <person name="Saw J.H."/>
            <person name="Jorgensen S.L."/>
            <person name="Zaremba-Niedzwiedzka K."/>
            <person name="Martijn J."/>
            <person name="Lind A.E."/>
            <person name="van Eijk R."/>
            <person name="Schleper C."/>
            <person name="Guy L."/>
            <person name="Ettema T.J."/>
        </authorList>
    </citation>
    <scope>NUCLEOTIDE SEQUENCE</scope>
</reference>
<organism evidence="1">
    <name type="scientific">marine sediment metagenome</name>
    <dbReference type="NCBI Taxonomy" id="412755"/>
    <lineage>
        <taxon>unclassified sequences</taxon>
        <taxon>metagenomes</taxon>
        <taxon>ecological metagenomes</taxon>
    </lineage>
</organism>